<evidence type="ECO:0000256" key="6">
    <source>
        <dbReference type="ARBA" id="ARBA00038076"/>
    </source>
</evidence>
<evidence type="ECO:0000259" key="8">
    <source>
        <dbReference type="Pfam" id="PF02687"/>
    </source>
</evidence>
<feature type="transmembrane region" description="Helical" evidence="7">
    <location>
        <begin position="302"/>
        <end position="324"/>
    </location>
</feature>
<feature type="domain" description="ABC3 transporter permease C-terminal" evidence="8">
    <location>
        <begin position="308"/>
        <end position="423"/>
    </location>
</feature>
<comment type="subcellular location">
    <subcellularLocation>
        <location evidence="1">Cell membrane</location>
        <topology evidence="1">Multi-pass membrane protein</topology>
    </subcellularLocation>
</comment>
<proteinExistence type="inferred from homology"/>
<dbReference type="InterPro" id="IPR003838">
    <property type="entry name" value="ABC3_permease_C"/>
</dbReference>
<feature type="transmembrane region" description="Helical" evidence="7">
    <location>
        <begin position="695"/>
        <end position="723"/>
    </location>
</feature>
<evidence type="ECO:0000259" key="9">
    <source>
        <dbReference type="Pfam" id="PF12704"/>
    </source>
</evidence>
<evidence type="ECO:0000256" key="3">
    <source>
        <dbReference type="ARBA" id="ARBA00022692"/>
    </source>
</evidence>
<evidence type="ECO:0000256" key="1">
    <source>
        <dbReference type="ARBA" id="ARBA00004651"/>
    </source>
</evidence>
<evidence type="ECO:0000256" key="7">
    <source>
        <dbReference type="SAM" id="Phobius"/>
    </source>
</evidence>
<keyword evidence="5 7" id="KW-0472">Membrane</keyword>
<dbReference type="Proteomes" id="UP000251889">
    <property type="component" value="Unassembled WGS sequence"/>
</dbReference>
<dbReference type="GO" id="GO:0022857">
    <property type="term" value="F:transmembrane transporter activity"/>
    <property type="evidence" value="ECO:0007669"/>
    <property type="project" value="TreeGrafter"/>
</dbReference>
<comment type="similarity">
    <text evidence="6">Belongs to the ABC-4 integral membrane protein family.</text>
</comment>
<keyword evidence="3 7" id="KW-0812">Transmembrane</keyword>
<organism evidence="10 11">
    <name type="scientific">Pseudochryseolinea flava</name>
    <dbReference type="NCBI Taxonomy" id="2059302"/>
    <lineage>
        <taxon>Bacteria</taxon>
        <taxon>Pseudomonadati</taxon>
        <taxon>Bacteroidota</taxon>
        <taxon>Cytophagia</taxon>
        <taxon>Cytophagales</taxon>
        <taxon>Fulvivirgaceae</taxon>
        <taxon>Pseudochryseolinea</taxon>
    </lineage>
</organism>
<evidence type="ECO:0000256" key="4">
    <source>
        <dbReference type="ARBA" id="ARBA00022989"/>
    </source>
</evidence>
<keyword evidence="11" id="KW-1185">Reference proteome</keyword>
<dbReference type="RefSeq" id="WP_112749932.1">
    <property type="nucleotide sequence ID" value="NZ_QMFY01000025.1"/>
</dbReference>
<feature type="transmembrane region" description="Helical" evidence="7">
    <location>
        <begin position="21"/>
        <end position="40"/>
    </location>
</feature>
<keyword evidence="2" id="KW-1003">Cell membrane</keyword>
<gene>
    <name evidence="10" type="ORF">DQQ10_26285</name>
</gene>
<dbReference type="PANTHER" id="PTHR30572:SF4">
    <property type="entry name" value="ABC TRANSPORTER PERMEASE YTRF"/>
    <property type="match status" value="1"/>
</dbReference>
<dbReference type="Pfam" id="PF12704">
    <property type="entry name" value="MacB_PCD"/>
    <property type="match status" value="2"/>
</dbReference>
<keyword evidence="4 7" id="KW-1133">Transmembrane helix</keyword>
<evidence type="ECO:0000256" key="5">
    <source>
        <dbReference type="ARBA" id="ARBA00023136"/>
    </source>
</evidence>
<dbReference type="AlphaFoldDB" id="A0A364XU76"/>
<protein>
    <submittedName>
        <fullName evidence="10">ABC transporter permease</fullName>
    </submittedName>
</protein>
<sequence length="821" mass="92072">MFLKTFIRTLRKNTFFSLLNIVGLALGMSVFLLVALYVQFEKSYESFNPNATTTYRITLETYLNNERVFSSAENYPEVANVIKELPEVEDVTRLYNLGYKNNVIITNEEATPQPIAFKQRKFLYADSSFLSLMGYTLSAGDINTALSEPHSTVLTKQSAERYFGKENPIGKMLRMRDDDGNDELVRVTGVVNETPLNTHLKFDILFSYKTLFARTANNATVASTTARFDHSWGRNDMYTYVRLVRGTDVADFESKLADLERNTNPEAKQSGERNVLKLQPLNDIHLTSKLTDEAEPNSDERIVSFSALIGLFVLAIAFINYINLSTAQAMERAREVGVRKIMGAVKRQLILQFLTEAACVNLASLLLAYALIGLALPLFNTIAGLPLTIHFLIQPWFISLLLILWVSGTLLSGFYPALVLSSFHPMSIVKGRMKNSIRGVMMRKSLVVFQFMASVALIAGTLIVFRQLDHMLKKDLGMNMSQVLVVERPSIGPRQDGFISAFEQFRNTVKGHSAIESLSMSGTVPGKQREYKVSLKRYGASDDQLITTRINSMDYEFMDVYQMKILAGRVFSEAYPKDRDTAVVITESASRLLGFATPQDAIGQTLTIPDWTSPIVVGVVNDYHQVSLKSKMDPALFYCDVTEGEYYSMRINGTAVDDAVRTVEAAWKKSFPGNPFEYFFLDDYFNSQYKNEQRFGMLFTTFSVLALIIGCLGLLGLSAYTTIQRTKEIGIRKVLGSSETGIFSLLSMEYIKLIGIASLLAIPIVYFLMHQWIENFPYRTTISPVVFMIAGSAVLIIALLTVSIQTIRAARANPVKALRSE</sequence>
<feature type="transmembrane region" description="Helical" evidence="7">
    <location>
        <begin position="396"/>
        <end position="424"/>
    </location>
</feature>
<feature type="transmembrane region" description="Helical" evidence="7">
    <location>
        <begin position="349"/>
        <end position="376"/>
    </location>
</feature>
<evidence type="ECO:0000313" key="10">
    <source>
        <dbReference type="EMBL" id="RAV97869.1"/>
    </source>
</evidence>
<feature type="transmembrane region" description="Helical" evidence="7">
    <location>
        <begin position="445"/>
        <end position="465"/>
    </location>
</feature>
<feature type="domain" description="MacB-like periplasmic core" evidence="9">
    <location>
        <begin position="454"/>
        <end position="644"/>
    </location>
</feature>
<evidence type="ECO:0000313" key="11">
    <source>
        <dbReference type="Proteomes" id="UP000251889"/>
    </source>
</evidence>
<name>A0A364XU76_9BACT</name>
<reference evidence="10 11" key="1">
    <citation type="submission" date="2018-06" db="EMBL/GenBank/DDBJ databases">
        <title>Chryseolinea flavus sp. nov., a member of the phylum Bacteroidetes isolated from soil.</title>
        <authorList>
            <person name="Li Y."/>
            <person name="Wang J."/>
        </authorList>
    </citation>
    <scope>NUCLEOTIDE SEQUENCE [LARGE SCALE GENOMIC DNA]</scope>
    <source>
        <strain evidence="10 11">SDU1-6</strain>
    </source>
</reference>
<comment type="caution">
    <text evidence="10">The sequence shown here is derived from an EMBL/GenBank/DDBJ whole genome shotgun (WGS) entry which is preliminary data.</text>
</comment>
<evidence type="ECO:0000256" key="2">
    <source>
        <dbReference type="ARBA" id="ARBA00022475"/>
    </source>
</evidence>
<feature type="transmembrane region" description="Helical" evidence="7">
    <location>
        <begin position="750"/>
        <end position="769"/>
    </location>
</feature>
<feature type="domain" description="MacB-like periplasmic core" evidence="9">
    <location>
        <begin position="17"/>
        <end position="258"/>
    </location>
</feature>
<feature type="domain" description="ABC3 transporter permease C-terminal" evidence="8">
    <location>
        <begin position="701"/>
        <end position="814"/>
    </location>
</feature>
<dbReference type="GO" id="GO:0005886">
    <property type="term" value="C:plasma membrane"/>
    <property type="evidence" value="ECO:0007669"/>
    <property type="project" value="UniProtKB-SubCell"/>
</dbReference>
<dbReference type="InterPro" id="IPR050250">
    <property type="entry name" value="Macrolide_Exporter_MacB"/>
</dbReference>
<accession>A0A364XU76</accession>
<dbReference type="InterPro" id="IPR025857">
    <property type="entry name" value="MacB_PCD"/>
</dbReference>
<dbReference type="OrthoDB" id="5933722at2"/>
<feature type="transmembrane region" description="Helical" evidence="7">
    <location>
        <begin position="781"/>
        <end position="802"/>
    </location>
</feature>
<dbReference type="EMBL" id="QMFY01000025">
    <property type="protein sequence ID" value="RAV97869.1"/>
    <property type="molecule type" value="Genomic_DNA"/>
</dbReference>
<dbReference type="PANTHER" id="PTHR30572">
    <property type="entry name" value="MEMBRANE COMPONENT OF TRANSPORTER-RELATED"/>
    <property type="match status" value="1"/>
</dbReference>
<dbReference type="Pfam" id="PF02687">
    <property type="entry name" value="FtsX"/>
    <property type="match status" value="2"/>
</dbReference>